<evidence type="ECO:0000256" key="1">
    <source>
        <dbReference type="SAM" id="Phobius"/>
    </source>
</evidence>
<reference evidence="2 3" key="1">
    <citation type="submission" date="2020-08" db="EMBL/GenBank/DDBJ databases">
        <title>Genomic Encyclopedia of Type Strains, Phase IV (KMG-IV): sequencing the most valuable type-strain genomes for metagenomic binning, comparative biology and taxonomic classification.</title>
        <authorList>
            <person name="Goeker M."/>
        </authorList>
    </citation>
    <scope>NUCLEOTIDE SEQUENCE [LARGE SCALE GENOMIC DNA]</scope>
    <source>
        <strain evidence="2 3">DSM 44197</strain>
    </source>
</reference>
<dbReference type="AlphaFoldDB" id="A0A7W3LXI3"/>
<keyword evidence="1" id="KW-0812">Transmembrane</keyword>
<feature type="transmembrane region" description="Helical" evidence="1">
    <location>
        <begin position="74"/>
        <end position="97"/>
    </location>
</feature>
<keyword evidence="3" id="KW-1185">Reference proteome</keyword>
<name>A0A7W3LXI3_ACTNM</name>
<evidence type="ECO:0000313" key="3">
    <source>
        <dbReference type="Proteomes" id="UP000572680"/>
    </source>
</evidence>
<protein>
    <submittedName>
        <fullName evidence="2">Uncharacterized protein</fullName>
    </submittedName>
</protein>
<gene>
    <name evidence="2" type="ORF">HNR61_007746</name>
</gene>
<accession>A0A7W3LXI3</accession>
<dbReference type="RefSeq" id="WP_182848014.1">
    <property type="nucleotide sequence ID" value="NZ_BAAALP010000007.1"/>
</dbReference>
<evidence type="ECO:0000313" key="2">
    <source>
        <dbReference type="EMBL" id="MBA8956064.1"/>
    </source>
</evidence>
<dbReference type="Proteomes" id="UP000572680">
    <property type="component" value="Unassembled WGS sequence"/>
</dbReference>
<sequence>MFETLGWLGLVALFFWGVTVSSVVVDDVLHGWIARRAGGVPGALARAAGAQLLCAAAFLGLCKTGVELGHEMDLAWVGSCAIVLAAVLYTPVAMSMLPVRQAREDLEDAGATAGQALAASWTAGPLGLLGLLVVVGAYMAGVMP</sequence>
<keyword evidence="1" id="KW-1133">Transmembrane helix</keyword>
<organism evidence="2 3">
    <name type="scientific">Actinomadura namibiensis</name>
    <dbReference type="NCBI Taxonomy" id="182080"/>
    <lineage>
        <taxon>Bacteria</taxon>
        <taxon>Bacillati</taxon>
        <taxon>Actinomycetota</taxon>
        <taxon>Actinomycetes</taxon>
        <taxon>Streptosporangiales</taxon>
        <taxon>Thermomonosporaceae</taxon>
        <taxon>Actinomadura</taxon>
    </lineage>
</organism>
<feature type="transmembrane region" description="Helical" evidence="1">
    <location>
        <begin position="117"/>
        <end position="140"/>
    </location>
</feature>
<comment type="caution">
    <text evidence="2">The sequence shown here is derived from an EMBL/GenBank/DDBJ whole genome shotgun (WGS) entry which is preliminary data.</text>
</comment>
<proteinExistence type="predicted"/>
<dbReference type="EMBL" id="JACJIA010000014">
    <property type="protein sequence ID" value="MBA8956064.1"/>
    <property type="molecule type" value="Genomic_DNA"/>
</dbReference>
<keyword evidence="1" id="KW-0472">Membrane</keyword>
<feature type="transmembrane region" description="Helical" evidence="1">
    <location>
        <begin position="45"/>
        <end position="62"/>
    </location>
</feature>